<dbReference type="OrthoDB" id="545709at2759"/>
<evidence type="ECO:0000256" key="1">
    <source>
        <dbReference type="SAM" id="MobiDB-lite"/>
    </source>
</evidence>
<accession>A0A150GPS4</accession>
<keyword evidence="2" id="KW-1133">Transmembrane helix</keyword>
<dbReference type="PANTHER" id="PTHR24410:SF23">
    <property type="entry name" value="BTB DOMAIN-CONTAINING PROTEIN-RELATED"/>
    <property type="match status" value="1"/>
</dbReference>
<gene>
    <name evidence="4" type="ORF">GPECTOR_11g247</name>
</gene>
<feature type="domain" description="BACK" evidence="3">
    <location>
        <begin position="160"/>
        <end position="225"/>
    </location>
</feature>
<feature type="compositionally biased region" description="Low complexity" evidence="1">
    <location>
        <begin position="609"/>
        <end position="621"/>
    </location>
</feature>
<protein>
    <recommendedName>
        <fullName evidence="3">BACK domain-containing protein</fullName>
    </recommendedName>
</protein>
<dbReference type="InterPro" id="IPR011705">
    <property type="entry name" value="BACK"/>
</dbReference>
<evidence type="ECO:0000259" key="3">
    <source>
        <dbReference type="Pfam" id="PF07707"/>
    </source>
</evidence>
<feature type="region of interest" description="Disordered" evidence="1">
    <location>
        <begin position="598"/>
        <end position="631"/>
    </location>
</feature>
<sequence>MVLRACSERFSAQLRRWSNDKESRVCDGRAGQEVGQPVLRVPLGSEAELPGARAAIRFAYTGEVAADSVREALELWQQASYLGIELCAAACVERVRVLLDAQAAAAAEPPFLQLFKCSALWPNPNEELGFAAVLASAKKKLAAHFRDAPLALNSPVLLSQLSELPAEALEGLLESDDFGTDSEDTVLLLLAEWMAVNHDRTDATARERLCRQVRLLQLGRAYLGSVLPALAAAHQRALAAEGSGRSPSPAGWFPIGVQELAFITALASSLTDREAWKAEAAGVYDLDSPWYLTRPRRQCIPAAGREYPWHIAQTSLAAALAALQLGKAFYLHCEASGSQLGTFAHGLVWRPALYIGRSDPPVAMLVLRAAAPPVFMQGPVKLPVPGRLMGLPRIEALLTMRRWQAGERDPPHAEHAPRQAVHPHTSSKIVDRDVEDLVVAEIDDHVVLFRPFEAKEVDEAATTVMHLWGGRPGDAGSSTSAAYPFSGPIVHEPDEEEEDRVSRVSSSSGAGSDGAAADAIIEATAAAALGDSGQRGGDRQQLQDLMAITTRLLRRPGMQREVVLCMMEDPEVRELMLRQCSDLDRYLLAAGITNPQLLPAPSDGESTPAAGGIDAVAGAAGPSAGTDGRSRPDLVSRLVGVVAGALEHAGNALARLGDWLRRHVAMAMGQELEEEVEEVGAGGAAPGSARGQRPVNQVLGGVMVLAVAVFCVAVIRRPIVLRAVARR</sequence>
<organism evidence="4 5">
    <name type="scientific">Gonium pectorale</name>
    <name type="common">Green alga</name>
    <dbReference type="NCBI Taxonomy" id="33097"/>
    <lineage>
        <taxon>Eukaryota</taxon>
        <taxon>Viridiplantae</taxon>
        <taxon>Chlorophyta</taxon>
        <taxon>core chlorophytes</taxon>
        <taxon>Chlorophyceae</taxon>
        <taxon>CS clade</taxon>
        <taxon>Chlamydomonadales</taxon>
        <taxon>Volvocaceae</taxon>
        <taxon>Gonium</taxon>
    </lineage>
</organism>
<evidence type="ECO:0000313" key="4">
    <source>
        <dbReference type="EMBL" id="KXZ51805.1"/>
    </source>
</evidence>
<dbReference type="InterPro" id="IPR051481">
    <property type="entry name" value="BTB-POZ/Galectin-3-binding"/>
</dbReference>
<feature type="region of interest" description="Disordered" evidence="1">
    <location>
        <begin position="489"/>
        <end position="515"/>
    </location>
</feature>
<evidence type="ECO:0000313" key="5">
    <source>
        <dbReference type="Proteomes" id="UP000075714"/>
    </source>
</evidence>
<dbReference type="AlphaFoldDB" id="A0A150GPS4"/>
<keyword evidence="2" id="KW-0472">Membrane</keyword>
<dbReference type="Proteomes" id="UP000075714">
    <property type="component" value="Unassembled WGS sequence"/>
</dbReference>
<comment type="caution">
    <text evidence="4">The sequence shown here is derived from an EMBL/GenBank/DDBJ whole genome shotgun (WGS) entry which is preliminary data.</text>
</comment>
<feature type="transmembrane region" description="Helical" evidence="2">
    <location>
        <begin position="698"/>
        <end position="719"/>
    </location>
</feature>
<feature type="compositionally biased region" description="Basic and acidic residues" evidence="1">
    <location>
        <begin position="406"/>
        <end position="417"/>
    </location>
</feature>
<reference evidence="5" key="1">
    <citation type="journal article" date="2016" name="Nat. Commun.">
        <title>The Gonium pectorale genome demonstrates co-option of cell cycle regulation during the evolution of multicellularity.</title>
        <authorList>
            <person name="Hanschen E.R."/>
            <person name="Marriage T.N."/>
            <person name="Ferris P.J."/>
            <person name="Hamaji T."/>
            <person name="Toyoda A."/>
            <person name="Fujiyama A."/>
            <person name="Neme R."/>
            <person name="Noguchi H."/>
            <person name="Minakuchi Y."/>
            <person name="Suzuki M."/>
            <person name="Kawai-Toyooka H."/>
            <person name="Smith D.R."/>
            <person name="Sparks H."/>
            <person name="Anderson J."/>
            <person name="Bakaric R."/>
            <person name="Luria V."/>
            <person name="Karger A."/>
            <person name="Kirschner M.W."/>
            <person name="Durand P.M."/>
            <person name="Michod R.E."/>
            <person name="Nozaki H."/>
            <person name="Olson B.J."/>
        </authorList>
    </citation>
    <scope>NUCLEOTIDE SEQUENCE [LARGE SCALE GENOMIC DNA]</scope>
    <source>
        <strain evidence="5">NIES-2863</strain>
    </source>
</reference>
<name>A0A150GPS4_GONPE</name>
<keyword evidence="2" id="KW-0812">Transmembrane</keyword>
<feature type="region of interest" description="Disordered" evidence="1">
    <location>
        <begin position="406"/>
        <end position="427"/>
    </location>
</feature>
<dbReference type="CDD" id="cd18186">
    <property type="entry name" value="BTB_POZ_ZBTB_KLHL-like"/>
    <property type="match status" value="1"/>
</dbReference>
<evidence type="ECO:0000256" key="2">
    <source>
        <dbReference type="SAM" id="Phobius"/>
    </source>
</evidence>
<feature type="compositionally biased region" description="Low complexity" evidence="1">
    <location>
        <begin position="503"/>
        <end position="515"/>
    </location>
</feature>
<dbReference type="EMBL" id="LSYV01000012">
    <property type="protein sequence ID" value="KXZ51805.1"/>
    <property type="molecule type" value="Genomic_DNA"/>
</dbReference>
<dbReference type="Pfam" id="PF07707">
    <property type="entry name" value="BACK"/>
    <property type="match status" value="1"/>
</dbReference>
<keyword evidence="5" id="KW-1185">Reference proteome</keyword>
<dbReference type="PANTHER" id="PTHR24410">
    <property type="entry name" value="HL07962P-RELATED"/>
    <property type="match status" value="1"/>
</dbReference>
<proteinExistence type="predicted"/>